<sequence length="529" mass="58722">MGEGTASPQQLEPLVLPQIQATLAVEMDGESSPPPSSSIKTPGPPDITASRRRKFLIQSDHSRSEGYPTSEHSNGRRVSLADSILSKNQTFENQMGRSHSITQDIESPTVRSDPPAERKVPSCPQKSQKSAGSVHGKRHEAGQLHGEDGGEEIRPRTLDLDDADPVADLSLSPMNMTSPRVRMSPNPNVLHRPLRDVAGVRRLQESLSESVQVKRMKIDGEESEEPSPWKPKLLLDYGRSNSMADTKMLFARSDVSGSFKESRFLFDEHFDWQYKLGEGSFCEVYAVEHKRTKEKFAVKFSKREFKSRGERAEFLREVQLANNLPAHPNVVEYYNAWQEAHVFYMQLELCEGGTLRGLLDREGAELALPSSESRVWEITTQIARGLSHIHGMDVLHCDLKPDNILISSDGVFKIGDLGHAIMSMAWNDQEGDACYLSRDLLQSNPSPAADIFSFGIMLYEIKTAESLPGSGERWEFLRNGNVPAPEGCGPRMTSLIAAMMSPEPLLRPLADGVLQECCAAFMDAAMDTN</sequence>
<evidence type="ECO:0000313" key="9">
    <source>
        <dbReference type="Proteomes" id="UP001515480"/>
    </source>
</evidence>
<dbReference type="EMBL" id="JBGBPQ010000002">
    <property type="protein sequence ID" value="KAL1528699.1"/>
    <property type="molecule type" value="Genomic_DNA"/>
</dbReference>
<dbReference type="Gene3D" id="1.10.510.10">
    <property type="entry name" value="Transferase(Phosphotransferase) domain 1"/>
    <property type="match status" value="1"/>
</dbReference>
<feature type="compositionally biased region" description="Polar residues" evidence="6">
    <location>
        <begin position="85"/>
        <end position="110"/>
    </location>
</feature>
<evidence type="ECO:0000256" key="4">
    <source>
        <dbReference type="ARBA" id="ARBA00022840"/>
    </source>
</evidence>
<dbReference type="AlphaFoldDB" id="A0AB34K895"/>
<evidence type="ECO:0000256" key="3">
    <source>
        <dbReference type="ARBA" id="ARBA00022777"/>
    </source>
</evidence>
<feature type="compositionally biased region" description="Basic and acidic residues" evidence="6">
    <location>
        <begin position="139"/>
        <end position="159"/>
    </location>
</feature>
<proteinExistence type="inferred from homology"/>
<evidence type="ECO:0000256" key="6">
    <source>
        <dbReference type="SAM" id="MobiDB-lite"/>
    </source>
</evidence>
<organism evidence="8 9">
    <name type="scientific">Prymnesium parvum</name>
    <name type="common">Toxic golden alga</name>
    <dbReference type="NCBI Taxonomy" id="97485"/>
    <lineage>
        <taxon>Eukaryota</taxon>
        <taxon>Haptista</taxon>
        <taxon>Haptophyta</taxon>
        <taxon>Prymnesiophyceae</taxon>
        <taxon>Prymnesiales</taxon>
        <taxon>Prymnesiaceae</taxon>
        <taxon>Prymnesium</taxon>
    </lineage>
</organism>
<dbReference type="GO" id="GO:0004672">
    <property type="term" value="F:protein kinase activity"/>
    <property type="evidence" value="ECO:0007669"/>
    <property type="project" value="InterPro"/>
</dbReference>
<keyword evidence="3" id="KW-0418">Kinase</keyword>
<dbReference type="Gene3D" id="3.30.200.20">
    <property type="entry name" value="Phosphorylase Kinase, domain 1"/>
    <property type="match status" value="1"/>
</dbReference>
<evidence type="ECO:0000256" key="2">
    <source>
        <dbReference type="ARBA" id="ARBA00022741"/>
    </source>
</evidence>
<evidence type="ECO:0000256" key="5">
    <source>
        <dbReference type="ARBA" id="ARBA00037982"/>
    </source>
</evidence>
<reference evidence="8 9" key="1">
    <citation type="journal article" date="2024" name="Science">
        <title>Giant polyketide synthase enzymes in the biosynthesis of giant marine polyether toxins.</title>
        <authorList>
            <person name="Fallon T.R."/>
            <person name="Shende V.V."/>
            <person name="Wierzbicki I.H."/>
            <person name="Pendleton A.L."/>
            <person name="Watervoot N.F."/>
            <person name="Auber R.P."/>
            <person name="Gonzalez D.J."/>
            <person name="Wisecaver J.H."/>
            <person name="Moore B.S."/>
        </authorList>
    </citation>
    <scope>NUCLEOTIDE SEQUENCE [LARGE SCALE GENOMIC DNA]</scope>
    <source>
        <strain evidence="8 9">12B1</strain>
    </source>
</reference>
<dbReference type="PROSITE" id="PS00108">
    <property type="entry name" value="PROTEIN_KINASE_ST"/>
    <property type="match status" value="1"/>
</dbReference>
<dbReference type="SUPFAM" id="SSF56112">
    <property type="entry name" value="Protein kinase-like (PK-like)"/>
    <property type="match status" value="1"/>
</dbReference>
<dbReference type="InterPro" id="IPR000719">
    <property type="entry name" value="Prot_kinase_dom"/>
</dbReference>
<dbReference type="GO" id="GO:0005634">
    <property type="term" value="C:nucleus"/>
    <property type="evidence" value="ECO:0007669"/>
    <property type="project" value="TreeGrafter"/>
</dbReference>
<feature type="region of interest" description="Disordered" evidence="6">
    <location>
        <begin position="24"/>
        <end position="189"/>
    </location>
</feature>
<dbReference type="PANTHER" id="PTHR11042:SF189">
    <property type="entry name" value="PROTEIN KINASE DOMAIN-CONTAINING PROTEIN"/>
    <property type="match status" value="1"/>
</dbReference>
<dbReference type="InterPro" id="IPR011009">
    <property type="entry name" value="Kinase-like_dom_sf"/>
</dbReference>
<keyword evidence="1" id="KW-0808">Transferase</keyword>
<comment type="caution">
    <text evidence="8">The sequence shown here is derived from an EMBL/GenBank/DDBJ whole genome shotgun (WGS) entry which is preliminary data.</text>
</comment>
<dbReference type="GO" id="GO:0005737">
    <property type="term" value="C:cytoplasm"/>
    <property type="evidence" value="ECO:0007669"/>
    <property type="project" value="TreeGrafter"/>
</dbReference>
<keyword evidence="4" id="KW-0067">ATP-binding</keyword>
<dbReference type="InterPro" id="IPR050339">
    <property type="entry name" value="CC_SR_Kinase"/>
</dbReference>
<dbReference type="Pfam" id="PF00069">
    <property type="entry name" value="Pkinase"/>
    <property type="match status" value="1"/>
</dbReference>
<dbReference type="SMART" id="SM00220">
    <property type="entry name" value="S_TKc"/>
    <property type="match status" value="1"/>
</dbReference>
<gene>
    <name evidence="8" type="ORF">AB1Y20_010033</name>
</gene>
<dbReference type="PROSITE" id="PS50011">
    <property type="entry name" value="PROTEIN_KINASE_DOM"/>
    <property type="match status" value="1"/>
</dbReference>
<evidence type="ECO:0000259" key="7">
    <source>
        <dbReference type="PROSITE" id="PS50011"/>
    </source>
</evidence>
<comment type="similarity">
    <text evidence="5">Belongs to the protein kinase superfamily. Ser/Thr protein kinase family. GCN2 subfamily.</text>
</comment>
<dbReference type="InterPro" id="IPR008271">
    <property type="entry name" value="Ser/Thr_kinase_AS"/>
</dbReference>
<dbReference type="GO" id="GO:0005524">
    <property type="term" value="F:ATP binding"/>
    <property type="evidence" value="ECO:0007669"/>
    <property type="project" value="UniProtKB-KW"/>
</dbReference>
<protein>
    <recommendedName>
        <fullName evidence="7">Protein kinase domain-containing protein</fullName>
    </recommendedName>
</protein>
<dbReference type="Proteomes" id="UP001515480">
    <property type="component" value="Unassembled WGS sequence"/>
</dbReference>
<evidence type="ECO:0000313" key="8">
    <source>
        <dbReference type="EMBL" id="KAL1528699.1"/>
    </source>
</evidence>
<evidence type="ECO:0000256" key="1">
    <source>
        <dbReference type="ARBA" id="ARBA00022679"/>
    </source>
</evidence>
<dbReference type="PANTHER" id="PTHR11042">
    <property type="entry name" value="EUKARYOTIC TRANSLATION INITIATION FACTOR 2-ALPHA KINASE EIF2-ALPHA KINASE -RELATED"/>
    <property type="match status" value="1"/>
</dbReference>
<feature type="domain" description="Protein kinase" evidence="7">
    <location>
        <begin position="270"/>
        <end position="522"/>
    </location>
</feature>
<keyword evidence="2" id="KW-0547">Nucleotide-binding</keyword>
<accession>A0AB34K895</accession>
<keyword evidence="9" id="KW-1185">Reference proteome</keyword>
<name>A0AB34K895_PRYPA</name>